<feature type="domain" description="NAD-dependent epimerase/dehydratase" evidence="1">
    <location>
        <begin position="5"/>
        <end position="201"/>
    </location>
</feature>
<dbReference type="PANTHER" id="PTHR43245">
    <property type="entry name" value="BIFUNCTIONAL POLYMYXIN RESISTANCE PROTEIN ARNA"/>
    <property type="match status" value="1"/>
</dbReference>
<comment type="caution">
    <text evidence="2">The sequence shown here is derived from an EMBL/GenBank/DDBJ whole genome shotgun (WGS) entry which is preliminary data.</text>
</comment>
<evidence type="ECO:0000313" key="3">
    <source>
        <dbReference type="Proteomes" id="UP000519158"/>
    </source>
</evidence>
<gene>
    <name evidence="2" type="ORF">F0234_10420</name>
</gene>
<dbReference type="Gene3D" id="3.40.50.720">
    <property type="entry name" value="NAD(P)-binding Rossmann-like Domain"/>
    <property type="match status" value="1"/>
</dbReference>
<reference evidence="2 3" key="1">
    <citation type="submission" date="2019-09" db="EMBL/GenBank/DDBJ databases">
        <title>Draft genome sequencing and comparative genomics of hatchery-associated Vibrios.</title>
        <authorList>
            <person name="Kehlet-Delgado H."/>
            <person name="Mueller R.S."/>
        </authorList>
    </citation>
    <scope>NUCLEOTIDE SEQUENCE [LARGE SCALE GENOMIC DNA]</scope>
    <source>
        <strain evidence="2 3">99-70-13A3</strain>
    </source>
</reference>
<dbReference type="RefSeq" id="WP_171328838.1">
    <property type="nucleotide sequence ID" value="NZ_CAWPOP010000057.1"/>
</dbReference>
<dbReference type="InterPro" id="IPR001509">
    <property type="entry name" value="Epimerase_deHydtase"/>
</dbReference>
<dbReference type="InterPro" id="IPR050177">
    <property type="entry name" value="Lipid_A_modif_metabolic_enz"/>
</dbReference>
<dbReference type="Proteomes" id="UP000519158">
    <property type="component" value="Unassembled WGS sequence"/>
</dbReference>
<dbReference type="EMBL" id="VTXL01000007">
    <property type="protein sequence ID" value="NOJ13169.1"/>
    <property type="molecule type" value="Genomic_DNA"/>
</dbReference>
<name>A0A7Y4D5U1_VIBSP</name>
<evidence type="ECO:0000313" key="2">
    <source>
        <dbReference type="EMBL" id="NOJ13169.1"/>
    </source>
</evidence>
<dbReference type="CDD" id="cd08946">
    <property type="entry name" value="SDR_e"/>
    <property type="match status" value="1"/>
</dbReference>
<dbReference type="Pfam" id="PF01370">
    <property type="entry name" value="Epimerase"/>
    <property type="match status" value="1"/>
</dbReference>
<dbReference type="InterPro" id="IPR036291">
    <property type="entry name" value="NAD(P)-bd_dom_sf"/>
</dbReference>
<sequence length="273" mass="30485">MALFTVFGGRGFIGTEVVSQLEKNGHVVQVPDRDAEWVYKNKLGIVIYAAGFGDCDNDPVNVVQANLGLFSQIINNSNFEKLVYISSTRLYLNEYDSSEQADLNISSNDSRKLFNLTKMAAEELCMKSQRNCLIIRPSNVYGLAVDSPLFLPAIVRSALLNNNVDMYVTSKYSKDYVYVGDLVSAILALVDKNTTGTFNIASGENTSAEEIATILKLQTNCNINWLVETDVDYFHPIDISKLKDTIDYKPVSVVANLRKMVCDFKEYFDSKNS</sequence>
<dbReference type="SUPFAM" id="SSF51735">
    <property type="entry name" value="NAD(P)-binding Rossmann-fold domains"/>
    <property type="match status" value="1"/>
</dbReference>
<protein>
    <submittedName>
        <fullName evidence="2">SDR family oxidoreductase</fullName>
    </submittedName>
</protein>
<proteinExistence type="predicted"/>
<dbReference type="AlphaFoldDB" id="A0A7Y4D5U1"/>
<evidence type="ECO:0000259" key="1">
    <source>
        <dbReference type="Pfam" id="PF01370"/>
    </source>
</evidence>
<organism evidence="2 3">
    <name type="scientific">Vibrio splendidus</name>
    <dbReference type="NCBI Taxonomy" id="29497"/>
    <lineage>
        <taxon>Bacteria</taxon>
        <taxon>Pseudomonadati</taxon>
        <taxon>Pseudomonadota</taxon>
        <taxon>Gammaproteobacteria</taxon>
        <taxon>Vibrionales</taxon>
        <taxon>Vibrionaceae</taxon>
        <taxon>Vibrio</taxon>
    </lineage>
</organism>
<accession>A0A7Y4D5U1</accession>